<protein>
    <submittedName>
        <fullName evidence="1">Uncharacterized protein</fullName>
    </submittedName>
</protein>
<sequence length="231" mass="26359">MESIIGSTKVVTEKFFNLVAFASQKVAMLVDDSNFLAWKQHVLLVFKTHWLLLFIEGTIVVPSQLTVSEDDSTLSAWLLFTVSLSLYNRLIGRSSFAAESWEALLQILRTQTTTKAMRYRSLFHHLKKKRLSISLKPTRFLHQLSYHILNNHRLRCLGYNKRLDHFVVVNEVDLVVERDCSARSVYNTNGDENTSINSNSVIGHMGSSFHGSNSHVGRWLELAYAALIMVM</sequence>
<keyword evidence="2" id="KW-1185">Reference proteome</keyword>
<reference evidence="1 2" key="1">
    <citation type="submission" date="2023-03" db="EMBL/GenBank/DDBJ databases">
        <title>WGS of Gossypium arboreum.</title>
        <authorList>
            <person name="Yu D."/>
        </authorList>
    </citation>
    <scope>NUCLEOTIDE SEQUENCE [LARGE SCALE GENOMIC DNA]</scope>
    <source>
        <tissue evidence="1">Leaf</tissue>
    </source>
</reference>
<evidence type="ECO:0000313" key="1">
    <source>
        <dbReference type="EMBL" id="KAK5841677.1"/>
    </source>
</evidence>
<organism evidence="1 2">
    <name type="scientific">Gossypium arboreum</name>
    <name type="common">Tree cotton</name>
    <name type="synonym">Gossypium nanking</name>
    <dbReference type="NCBI Taxonomy" id="29729"/>
    <lineage>
        <taxon>Eukaryota</taxon>
        <taxon>Viridiplantae</taxon>
        <taxon>Streptophyta</taxon>
        <taxon>Embryophyta</taxon>
        <taxon>Tracheophyta</taxon>
        <taxon>Spermatophyta</taxon>
        <taxon>Magnoliopsida</taxon>
        <taxon>eudicotyledons</taxon>
        <taxon>Gunneridae</taxon>
        <taxon>Pentapetalae</taxon>
        <taxon>rosids</taxon>
        <taxon>malvids</taxon>
        <taxon>Malvales</taxon>
        <taxon>Malvaceae</taxon>
        <taxon>Malvoideae</taxon>
        <taxon>Gossypium</taxon>
    </lineage>
</organism>
<proteinExistence type="predicted"/>
<name>A0ABR0QQT7_GOSAR</name>
<comment type="caution">
    <text evidence="1">The sequence shown here is derived from an EMBL/GenBank/DDBJ whole genome shotgun (WGS) entry which is preliminary data.</text>
</comment>
<dbReference type="Proteomes" id="UP001358586">
    <property type="component" value="Chromosome 2"/>
</dbReference>
<evidence type="ECO:0000313" key="2">
    <source>
        <dbReference type="Proteomes" id="UP001358586"/>
    </source>
</evidence>
<dbReference type="PANTHER" id="PTHR47481:SF30">
    <property type="entry name" value="CCHC-TYPE DOMAIN-CONTAINING PROTEIN"/>
    <property type="match status" value="1"/>
</dbReference>
<dbReference type="PANTHER" id="PTHR47481">
    <property type="match status" value="1"/>
</dbReference>
<gene>
    <name evidence="1" type="ORF">PVK06_003998</name>
</gene>
<dbReference type="EMBL" id="JARKNE010000002">
    <property type="protein sequence ID" value="KAK5841677.1"/>
    <property type="molecule type" value="Genomic_DNA"/>
</dbReference>
<accession>A0ABR0QQT7</accession>